<evidence type="ECO:0000256" key="1">
    <source>
        <dbReference type="ARBA" id="ARBA00004651"/>
    </source>
</evidence>
<dbReference type="PANTHER" id="PTHR37937">
    <property type="entry name" value="CONJUGATIVE TRANSFER: DNA TRANSPORT"/>
    <property type="match status" value="1"/>
</dbReference>
<dbReference type="InterPro" id="IPR003688">
    <property type="entry name" value="TraG/VirD4"/>
</dbReference>
<dbReference type="PANTHER" id="PTHR37937:SF1">
    <property type="entry name" value="CONJUGATIVE TRANSFER: DNA TRANSPORT"/>
    <property type="match status" value="1"/>
</dbReference>
<evidence type="ECO:0000313" key="8">
    <source>
        <dbReference type="Proteomes" id="UP000319927"/>
    </source>
</evidence>
<comment type="subcellular location">
    <subcellularLocation>
        <location evidence="1">Cell membrane</location>
        <topology evidence="1">Multi-pass membrane protein</topology>
    </subcellularLocation>
</comment>
<keyword evidence="5" id="KW-1133">Transmembrane helix</keyword>
<dbReference type="CDD" id="cd01127">
    <property type="entry name" value="TrwB_TraG_TraD_VirD4"/>
    <property type="match status" value="2"/>
</dbReference>
<gene>
    <name evidence="7" type="ORF">FHX75_1595</name>
</gene>
<dbReference type="GO" id="GO:0005886">
    <property type="term" value="C:plasma membrane"/>
    <property type="evidence" value="ECO:0007669"/>
    <property type="project" value="UniProtKB-SubCell"/>
</dbReference>
<evidence type="ECO:0000256" key="3">
    <source>
        <dbReference type="ARBA" id="ARBA00022475"/>
    </source>
</evidence>
<proteinExistence type="inferred from homology"/>
<comment type="similarity">
    <text evidence="2">Belongs to the VirD4/TraG family.</text>
</comment>
<dbReference type="InterPro" id="IPR051539">
    <property type="entry name" value="T4SS-coupling_protein"/>
</dbReference>
<name>A0A561VHC4_9ACTN</name>
<organism evidence="7 8">
    <name type="scientific">Micromonospora palomenae</name>
    <dbReference type="NCBI Taxonomy" id="1461247"/>
    <lineage>
        <taxon>Bacteria</taxon>
        <taxon>Bacillati</taxon>
        <taxon>Actinomycetota</taxon>
        <taxon>Actinomycetes</taxon>
        <taxon>Micromonosporales</taxon>
        <taxon>Micromonosporaceae</taxon>
        <taxon>Micromonospora</taxon>
    </lineage>
</organism>
<sequence length="515" mass="56320">MWPGAPYLIEMYLPAEVSTESRMASWPRRSRWWDAMEKILRMLMAVTRAVMRVSWGLGRAASRSAANAALTRQATRALQPGQHDYRGVVQDRRRPRELIGEFPVGHYLSPVSGLQAPAGIPEPAVRHNVCVVGPPGAGKTRYVIVPWIIAAIRAGYGVVCLDVKGDMLDLVRAQVRGQPPLNIRARALDYTRPKQSLRWNWLAGLDSDRAIDSAVVSIVGKRPPPNTDPYFFHMDSQILRGLLELVSGSPNQNRLTTSALLRILKDQAALDRTLCRYPNGPAYARLADLVNLAPDDYSKRISGVAVRLDALARPTVEQVTRNSDFQMSDVLQQRGLVSVVAPLQDGQLAQTISGLFVNDLLFRAFNRFTSPDGNRLLLVLDEAAQLADRIDFKNVLSVARSAGVAIMVAVQDVTQFADVNERSTVFGNCGTYISFSGVSPESAKLLADRLGAHSVLTTTVGRTPGGLGYQTTVNSTTQVVPVLGQREIMNIPYGSRPAVVHARDVLAAPFLVDLA</sequence>
<evidence type="ECO:0000313" key="7">
    <source>
        <dbReference type="EMBL" id="TWG11007.1"/>
    </source>
</evidence>
<reference evidence="7 8" key="1">
    <citation type="submission" date="2019-06" db="EMBL/GenBank/DDBJ databases">
        <title>Sequencing the genomes of 1000 actinobacteria strains.</title>
        <authorList>
            <person name="Klenk H.-P."/>
        </authorList>
    </citation>
    <scope>NUCLEOTIDE SEQUENCE [LARGE SCALE GENOMIC DNA]</scope>
    <source>
        <strain evidence="7 8">DSM 102131</strain>
    </source>
</reference>
<evidence type="ECO:0000256" key="4">
    <source>
        <dbReference type="ARBA" id="ARBA00022692"/>
    </source>
</evidence>
<evidence type="ECO:0000256" key="6">
    <source>
        <dbReference type="ARBA" id="ARBA00023136"/>
    </source>
</evidence>
<evidence type="ECO:0000256" key="2">
    <source>
        <dbReference type="ARBA" id="ARBA00008806"/>
    </source>
</evidence>
<dbReference type="InterPro" id="IPR027417">
    <property type="entry name" value="P-loop_NTPase"/>
</dbReference>
<evidence type="ECO:0000256" key="5">
    <source>
        <dbReference type="ARBA" id="ARBA00022989"/>
    </source>
</evidence>
<accession>A0A561VHC4</accession>
<keyword evidence="4" id="KW-0812">Transmembrane</keyword>
<comment type="caution">
    <text evidence="7">The sequence shown here is derived from an EMBL/GenBank/DDBJ whole genome shotgun (WGS) entry which is preliminary data.</text>
</comment>
<keyword evidence="3" id="KW-1003">Cell membrane</keyword>
<keyword evidence="6" id="KW-0472">Membrane</keyword>
<dbReference type="Proteomes" id="UP000319927">
    <property type="component" value="Unassembled WGS sequence"/>
</dbReference>
<dbReference type="SUPFAM" id="SSF52540">
    <property type="entry name" value="P-loop containing nucleoside triphosphate hydrolases"/>
    <property type="match status" value="1"/>
</dbReference>
<dbReference type="Gene3D" id="3.40.50.300">
    <property type="entry name" value="P-loop containing nucleotide triphosphate hydrolases"/>
    <property type="match status" value="1"/>
</dbReference>
<protein>
    <submittedName>
        <fullName evidence="7">Type IV secretory system conjugative DNA transfer VirD4/TraG family protein</fullName>
    </submittedName>
</protein>
<dbReference type="Pfam" id="PF02534">
    <property type="entry name" value="T4SS-DNA_transf"/>
    <property type="match status" value="1"/>
</dbReference>
<dbReference type="EMBL" id="VIXA01000005">
    <property type="protein sequence ID" value="TWG11007.1"/>
    <property type="molecule type" value="Genomic_DNA"/>
</dbReference>
<dbReference type="AlphaFoldDB" id="A0A561VHC4"/>
<keyword evidence="8" id="KW-1185">Reference proteome</keyword>